<dbReference type="EMBL" id="BJYZ01000007">
    <property type="protein sequence ID" value="GEO37829.1"/>
    <property type="molecule type" value="Genomic_DNA"/>
</dbReference>
<dbReference type="InterPro" id="IPR000120">
    <property type="entry name" value="Amidase"/>
</dbReference>
<reference evidence="2 3" key="1">
    <citation type="submission" date="2019-07" db="EMBL/GenBank/DDBJ databases">
        <title>Whole genome shotgun sequence of Skermanella aerolata NBRC 106429.</title>
        <authorList>
            <person name="Hosoyama A."/>
            <person name="Uohara A."/>
            <person name="Ohji S."/>
            <person name="Ichikawa N."/>
        </authorList>
    </citation>
    <scope>NUCLEOTIDE SEQUENCE [LARGE SCALE GENOMIC DNA]</scope>
    <source>
        <strain evidence="2 3">NBRC 106429</strain>
    </source>
</reference>
<dbReference type="AlphaFoldDB" id="A0A512DMX5"/>
<dbReference type="Gene3D" id="3.90.1300.10">
    <property type="entry name" value="Amidase signature (AS) domain"/>
    <property type="match status" value="1"/>
</dbReference>
<dbReference type="PANTHER" id="PTHR11895:SF151">
    <property type="entry name" value="GLUTAMYL-TRNA(GLN) AMIDOTRANSFERASE SUBUNIT A"/>
    <property type="match status" value="1"/>
</dbReference>
<evidence type="ECO:0000313" key="3">
    <source>
        <dbReference type="Proteomes" id="UP000321523"/>
    </source>
</evidence>
<dbReference type="InterPro" id="IPR023631">
    <property type="entry name" value="Amidase_dom"/>
</dbReference>
<keyword evidence="3" id="KW-1185">Reference proteome</keyword>
<dbReference type="PANTHER" id="PTHR11895">
    <property type="entry name" value="TRANSAMIDASE"/>
    <property type="match status" value="1"/>
</dbReference>
<evidence type="ECO:0000259" key="1">
    <source>
        <dbReference type="Pfam" id="PF01425"/>
    </source>
</evidence>
<evidence type="ECO:0000313" key="2">
    <source>
        <dbReference type="EMBL" id="GEO37829.1"/>
    </source>
</evidence>
<dbReference type="InterPro" id="IPR036928">
    <property type="entry name" value="AS_sf"/>
</dbReference>
<gene>
    <name evidence="2" type="ORF">SAE02_19770</name>
</gene>
<dbReference type="GO" id="GO:0016740">
    <property type="term" value="F:transferase activity"/>
    <property type="evidence" value="ECO:0007669"/>
    <property type="project" value="UniProtKB-KW"/>
</dbReference>
<keyword evidence="2" id="KW-0808">Transferase</keyword>
<feature type="domain" description="Amidase" evidence="1">
    <location>
        <begin position="33"/>
        <end position="436"/>
    </location>
</feature>
<protein>
    <submittedName>
        <fullName evidence="2">Glutamyl-tRNA amidotransferase subunit A</fullName>
    </submittedName>
</protein>
<organism evidence="2 3">
    <name type="scientific">Skermanella aerolata</name>
    <dbReference type="NCBI Taxonomy" id="393310"/>
    <lineage>
        <taxon>Bacteria</taxon>
        <taxon>Pseudomonadati</taxon>
        <taxon>Pseudomonadota</taxon>
        <taxon>Alphaproteobacteria</taxon>
        <taxon>Rhodospirillales</taxon>
        <taxon>Azospirillaceae</taxon>
        <taxon>Skermanella</taxon>
    </lineage>
</organism>
<dbReference type="SUPFAM" id="SSF75304">
    <property type="entry name" value="Amidase signature (AS) enzymes"/>
    <property type="match status" value="1"/>
</dbReference>
<name>A0A512DMX5_9PROT</name>
<dbReference type="Pfam" id="PF01425">
    <property type="entry name" value="Amidase"/>
    <property type="match status" value="1"/>
</dbReference>
<comment type="caution">
    <text evidence="2">The sequence shown here is derived from an EMBL/GenBank/DDBJ whole genome shotgun (WGS) entry which is preliminary data.</text>
</comment>
<sequence>MIPMKSNSEITRLGATELQHRLHRGDLLAADVAAAHLEAIAERDGDVLAWTFLDPDHVMRQARTLDELRAGGKPVGPLHGIPVGLKDIIDTGDMPTCNGTPLDAGRRPRDDAFVAALLREAGAIVMGKTATTELAVMNPCATRNPHDLGRTPGGSSSGSAAAVASFMIPLALGTQTNGSVIRPASFCGVVGYKPSRGMVSRRGVLTQSPTLDSVGVFARSVDDAALIADVLAVYDGGDKAMRLQAKPRLLDAATSAPPRKPALAFVRTPVWDRAEPAAQAAFARLGELLGAVVEEVELPRDFDDAHRLHRTIMLADIARNFGRYEVKGRDRLSAVLSGMIDEGRTVPAIDYILAQDRVEVLNDALDSIFDRYDAILTPATTGEAPLGLTATGDPTFCTIWTYCGVPAVTLPLLRGENGMPVGVQLVGRRGDDARLLRTANWLTRHLTQSGTAPAR</sequence>
<proteinExistence type="predicted"/>
<dbReference type="Proteomes" id="UP000321523">
    <property type="component" value="Unassembled WGS sequence"/>
</dbReference>
<accession>A0A512DMX5</accession>